<dbReference type="Proteomes" id="UP000092445">
    <property type="component" value="Unassembled WGS sequence"/>
</dbReference>
<name>A0A1B0ACK3_GLOPL</name>
<dbReference type="EnsemblMetazoa" id="GPAI041214-RA">
    <property type="protein sequence ID" value="GPAI041214-PA"/>
    <property type="gene ID" value="GPAI041214"/>
</dbReference>
<organism evidence="1 2">
    <name type="scientific">Glossina pallidipes</name>
    <name type="common">Tsetse fly</name>
    <dbReference type="NCBI Taxonomy" id="7398"/>
    <lineage>
        <taxon>Eukaryota</taxon>
        <taxon>Metazoa</taxon>
        <taxon>Ecdysozoa</taxon>
        <taxon>Arthropoda</taxon>
        <taxon>Hexapoda</taxon>
        <taxon>Insecta</taxon>
        <taxon>Pterygota</taxon>
        <taxon>Neoptera</taxon>
        <taxon>Endopterygota</taxon>
        <taxon>Diptera</taxon>
        <taxon>Brachycera</taxon>
        <taxon>Muscomorpha</taxon>
        <taxon>Hippoboscoidea</taxon>
        <taxon>Glossinidae</taxon>
        <taxon>Glossina</taxon>
    </lineage>
</organism>
<evidence type="ECO:0000313" key="1">
    <source>
        <dbReference type="EnsemblMetazoa" id="GPAI041214-PA"/>
    </source>
</evidence>
<dbReference type="AlphaFoldDB" id="A0A1B0ACK3"/>
<keyword evidence="2" id="KW-1185">Reference proteome</keyword>
<evidence type="ECO:0000313" key="2">
    <source>
        <dbReference type="Proteomes" id="UP000092445"/>
    </source>
</evidence>
<protein>
    <submittedName>
        <fullName evidence="1">Uncharacterized protein</fullName>
    </submittedName>
</protein>
<proteinExistence type="predicted"/>
<accession>A0A1B0ACK3</accession>
<dbReference type="VEuPathDB" id="VectorBase:GPAI041214"/>
<reference evidence="2" key="1">
    <citation type="submission" date="2014-03" db="EMBL/GenBank/DDBJ databases">
        <authorList>
            <person name="Aksoy S."/>
            <person name="Warren W."/>
            <person name="Wilson R.K."/>
        </authorList>
    </citation>
    <scope>NUCLEOTIDE SEQUENCE [LARGE SCALE GENOMIC DNA]</scope>
    <source>
        <strain evidence="2">IAEA</strain>
    </source>
</reference>
<sequence>MLDILTARVLVISAGLRNWIGLVIFSRVTHLIFLPQAKIGATVDLPGSNVAKNGRPVSRAVELRAETEANWREHITMAPSRNRDKETMLEIRQGSSRNVDGEVMHIPERFEHSYGVGGPFADHAFIPTASTAKPICTAYPAVVRIQLLGPSHHCRVDEQQRNVGHQCTKYQLILLKRLSPPNS</sequence>
<reference evidence="1" key="2">
    <citation type="submission" date="2020-05" db="UniProtKB">
        <authorList>
            <consortium name="EnsemblMetazoa"/>
        </authorList>
    </citation>
    <scope>IDENTIFICATION</scope>
    <source>
        <strain evidence="1">IAEA</strain>
    </source>
</reference>